<organism evidence="1 2">
    <name type="scientific">Pandoraea norimbergensis</name>
    <dbReference type="NCBI Taxonomy" id="93219"/>
    <lineage>
        <taxon>Bacteria</taxon>
        <taxon>Pseudomonadati</taxon>
        <taxon>Pseudomonadota</taxon>
        <taxon>Betaproteobacteria</taxon>
        <taxon>Burkholderiales</taxon>
        <taxon>Burkholderiaceae</taxon>
        <taxon>Pandoraea</taxon>
    </lineage>
</organism>
<evidence type="ECO:0000313" key="2">
    <source>
        <dbReference type="Proteomes" id="UP000060277"/>
    </source>
</evidence>
<protein>
    <submittedName>
        <fullName evidence="1">Uncharacterized protein</fullName>
    </submittedName>
</protein>
<name>A0ABN4JJC7_9BURK</name>
<evidence type="ECO:0000313" key="1">
    <source>
        <dbReference type="EMBL" id="ALS60797.1"/>
    </source>
</evidence>
<dbReference type="SUPFAM" id="SSF50985">
    <property type="entry name" value="RCC1/BLIP-II"/>
    <property type="match status" value="1"/>
</dbReference>
<sequence>MRSADDTLTLNPANVTGSGVQESLLGYAAFVAHLNKGNVLGWGSAAHGATVPSTIITYDDVIETSSTEGAFAVRRSNGRIAVWGIYSDTEAFAAVLADGGVVTWGVAAGGGDSTAVKPILDSGLTYEATSAVRGRALTALTRQMS</sequence>
<dbReference type="InterPro" id="IPR009091">
    <property type="entry name" value="RCC1/BLIP-II"/>
</dbReference>
<dbReference type="EMBL" id="CP013480">
    <property type="protein sequence ID" value="ALS60797.1"/>
    <property type="molecule type" value="Genomic_DNA"/>
</dbReference>
<proteinExistence type="predicted"/>
<reference evidence="2" key="1">
    <citation type="submission" date="2015-12" db="EMBL/GenBank/DDBJ databases">
        <title>Complete genome sequence of Pandoraea norimbergensis DSM 11628.</title>
        <authorList>
            <person name="Ee R."/>
            <person name="Lim Y.-L."/>
            <person name="Yong D."/>
            <person name="Yin W.-F."/>
            <person name="Chan K.-G."/>
        </authorList>
    </citation>
    <scope>NUCLEOTIDE SEQUENCE [LARGE SCALE GENOMIC DNA]</scope>
    <source>
        <strain evidence="2">DSM 11628</strain>
    </source>
</reference>
<keyword evidence="2" id="KW-1185">Reference proteome</keyword>
<gene>
    <name evidence="1" type="ORF">AT302_14510</name>
</gene>
<accession>A0ABN4JJC7</accession>
<dbReference type="Gene3D" id="2.130.10.30">
    <property type="entry name" value="Regulator of chromosome condensation 1/beta-lactamase-inhibitor protein II"/>
    <property type="match status" value="1"/>
</dbReference>
<dbReference type="Proteomes" id="UP000060277">
    <property type="component" value="Chromosome"/>
</dbReference>